<evidence type="ECO:0000313" key="8">
    <source>
        <dbReference type="Proteomes" id="UP000270296"/>
    </source>
</evidence>
<comment type="similarity">
    <text evidence="2">Belongs to the glutaminyl-peptide cyclotransferase family.</text>
</comment>
<evidence type="ECO:0000256" key="3">
    <source>
        <dbReference type="ARBA" id="ARBA00012012"/>
    </source>
</evidence>
<evidence type="ECO:0000313" key="7">
    <source>
        <dbReference type="EMBL" id="VDO80363.1"/>
    </source>
</evidence>
<evidence type="ECO:0000256" key="5">
    <source>
        <dbReference type="ARBA" id="ARBA00023315"/>
    </source>
</evidence>
<dbReference type="PANTHER" id="PTHR12283">
    <property type="entry name" value="GLUTAMINYL-PEPTIDE CYCLOTRANSFERASE"/>
    <property type="match status" value="1"/>
</dbReference>
<accession>A0A3P7ZQ94</accession>
<dbReference type="Gene3D" id="3.40.630.10">
    <property type="entry name" value="Zn peptidases"/>
    <property type="match status" value="1"/>
</dbReference>
<proteinExistence type="inferred from homology"/>
<reference evidence="7 8" key="1">
    <citation type="submission" date="2018-11" db="EMBL/GenBank/DDBJ databases">
        <authorList>
            <consortium name="Pathogen Informatics"/>
        </authorList>
    </citation>
    <scope>NUCLEOTIDE SEQUENCE [LARGE SCALE GENOMIC DNA]</scope>
</reference>
<dbReference type="SUPFAM" id="SSF53187">
    <property type="entry name" value="Zn-dependent exopeptidases"/>
    <property type="match status" value="1"/>
</dbReference>
<dbReference type="OrthoDB" id="3907302at2759"/>
<dbReference type="EC" id="2.3.2.5" evidence="3"/>
<evidence type="ECO:0000256" key="2">
    <source>
        <dbReference type="ARBA" id="ARBA00006014"/>
    </source>
</evidence>
<dbReference type="EMBL" id="UZAM01000296">
    <property type="protein sequence ID" value="VDO80363.1"/>
    <property type="molecule type" value="Genomic_DNA"/>
</dbReference>
<protein>
    <recommendedName>
        <fullName evidence="3">glutaminyl-peptide cyclotransferase</fullName>
        <ecNumber evidence="3">2.3.2.5</ecNumber>
    </recommendedName>
</protein>
<sequence length="196" mass="23216">MLTYDHFHCFNSAPYLINRTNYFRSLQLLFLDGEEAFKNWSKRDSLYGSRKLCEELEAHPYPAYGHPSVTELHRIDAFVLLDLLGAPNCYIYNYEVNDKKVYKYFPDTEEKLRKIKSCLPLNRQIFKRDMLFGYAVEDDHLPFFERGVKIVHLIPAHFPSVWHTLNDTASSLYWPVIDQLAVILRVFTARYLKLKI</sequence>
<keyword evidence="5" id="KW-0012">Acyltransferase</keyword>
<organism evidence="7 8">
    <name type="scientific">Soboliphyme baturini</name>
    <dbReference type="NCBI Taxonomy" id="241478"/>
    <lineage>
        <taxon>Eukaryota</taxon>
        <taxon>Metazoa</taxon>
        <taxon>Ecdysozoa</taxon>
        <taxon>Nematoda</taxon>
        <taxon>Enoplea</taxon>
        <taxon>Dorylaimia</taxon>
        <taxon>Dioctophymatida</taxon>
        <taxon>Dioctophymatoidea</taxon>
        <taxon>Soboliphymatidae</taxon>
        <taxon>Soboliphyme</taxon>
    </lineage>
</organism>
<dbReference type="InterPro" id="IPR007484">
    <property type="entry name" value="Peptidase_M28"/>
</dbReference>
<keyword evidence="8" id="KW-1185">Reference proteome</keyword>
<evidence type="ECO:0000256" key="1">
    <source>
        <dbReference type="ARBA" id="ARBA00000001"/>
    </source>
</evidence>
<dbReference type="PANTHER" id="PTHR12283:SF6">
    <property type="entry name" value="GLUTAMINYL-PEPTIDE CYCLOTRANSFERASE-RELATED"/>
    <property type="match status" value="1"/>
</dbReference>
<comment type="catalytic activity">
    <reaction evidence="1">
        <text>N-terminal L-glutaminyl-[peptide] = N-terminal 5-oxo-L-prolyl-[peptide] + NH4(+)</text>
        <dbReference type="Rhea" id="RHEA:23652"/>
        <dbReference type="Rhea" id="RHEA-COMP:11736"/>
        <dbReference type="Rhea" id="RHEA-COMP:11846"/>
        <dbReference type="ChEBI" id="CHEBI:28938"/>
        <dbReference type="ChEBI" id="CHEBI:64722"/>
        <dbReference type="ChEBI" id="CHEBI:87215"/>
        <dbReference type="EC" id="2.3.2.5"/>
    </reaction>
</comment>
<dbReference type="Proteomes" id="UP000270296">
    <property type="component" value="Unassembled WGS sequence"/>
</dbReference>
<keyword evidence="4" id="KW-0808">Transferase</keyword>
<name>A0A3P7ZQ94_9BILA</name>
<dbReference type="InterPro" id="IPR040234">
    <property type="entry name" value="QC/QCL"/>
</dbReference>
<gene>
    <name evidence="7" type="ORF">SBAD_LOCUS172</name>
</gene>
<feature type="domain" description="Peptidase M28" evidence="6">
    <location>
        <begin position="16"/>
        <end position="185"/>
    </location>
</feature>
<dbReference type="GO" id="GO:0016603">
    <property type="term" value="F:glutaminyl-peptide cyclotransferase activity"/>
    <property type="evidence" value="ECO:0007669"/>
    <property type="project" value="UniProtKB-EC"/>
</dbReference>
<dbReference type="AlphaFoldDB" id="A0A3P7ZQ94"/>
<dbReference type="Pfam" id="PF04389">
    <property type="entry name" value="Peptidase_M28"/>
    <property type="match status" value="1"/>
</dbReference>
<evidence type="ECO:0000256" key="4">
    <source>
        <dbReference type="ARBA" id="ARBA00022679"/>
    </source>
</evidence>
<evidence type="ECO:0000259" key="6">
    <source>
        <dbReference type="Pfam" id="PF04389"/>
    </source>
</evidence>
<dbReference type="GO" id="GO:0008270">
    <property type="term" value="F:zinc ion binding"/>
    <property type="evidence" value="ECO:0007669"/>
    <property type="project" value="TreeGrafter"/>
</dbReference>